<comment type="caution">
    <text evidence="1">The sequence shown here is derived from an EMBL/GenBank/DDBJ whole genome shotgun (WGS) entry which is preliminary data.</text>
</comment>
<proteinExistence type="predicted"/>
<dbReference type="EMBL" id="JABSTQ010008278">
    <property type="protein sequence ID" value="KAG0434689.1"/>
    <property type="molecule type" value="Genomic_DNA"/>
</dbReference>
<name>A0AC60QJM3_IXOPE</name>
<dbReference type="Proteomes" id="UP000805193">
    <property type="component" value="Unassembled WGS sequence"/>
</dbReference>
<keyword evidence="2" id="KW-1185">Reference proteome</keyword>
<organism evidence="1 2">
    <name type="scientific">Ixodes persulcatus</name>
    <name type="common">Taiga tick</name>
    <dbReference type="NCBI Taxonomy" id="34615"/>
    <lineage>
        <taxon>Eukaryota</taxon>
        <taxon>Metazoa</taxon>
        <taxon>Ecdysozoa</taxon>
        <taxon>Arthropoda</taxon>
        <taxon>Chelicerata</taxon>
        <taxon>Arachnida</taxon>
        <taxon>Acari</taxon>
        <taxon>Parasitiformes</taxon>
        <taxon>Ixodida</taxon>
        <taxon>Ixodoidea</taxon>
        <taxon>Ixodidae</taxon>
        <taxon>Ixodinae</taxon>
        <taxon>Ixodes</taxon>
    </lineage>
</organism>
<sequence length="477" mass="52420">TSGTSEDCLFLNIWTPKRELSKKRSVMVWLFGGALLTGSATDGAVLAAYGDVVVVTLNYRLGVFGFLYGGTEDAPGNQALYDQALALTWVRDNVDRFGGSPDSITLFGQSSGAWSVTFHLLSPITQSMVRKAIIQSGGVDRKGLVRKDTDMLERAHTFAEFLGCSRGANSTGKLTAEAVDCLRSANSSELSVTERLFTILKTAFFQPIYGDEFMPVEPRLAKFPGNKDILIGQVENEGALYISQNFRDTFSQTKPSRKINKVEMEYFLGKIFPSLNLPSLKRVHEEYMGNLQDFDYDALRQALVDARGDSHVVCGVVGTALKLANATTLNNTGAGVYYYKISHVPRCMEREAWLKTTHANDVPYVFGNSFEDGGCAPDRAISRTVMRLWSSFAKKSWHLNQIEPHASGITSKSLESPNMCNVPNFPCFSDPGGVLDVDWPKFHPESRNALQLTEDGTELVTIDVASRCGVLRGVGLI</sequence>
<protein>
    <submittedName>
        <fullName evidence="1">Uncharacterized protein</fullName>
    </submittedName>
</protein>
<evidence type="ECO:0000313" key="2">
    <source>
        <dbReference type="Proteomes" id="UP000805193"/>
    </source>
</evidence>
<evidence type="ECO:0000313" key="1">
    <source>
        <dbReference type="EMBL" id="KAG0434689.1"/>
    </source>
</evidence>
<gene>
    <name evidence="1" type="ORF">HPB47_018939</name>
</gene>
<reference evidence="1 2" key="1">
    <citation type="journal article" date="2020" name="Cell">
        <title>Large-Scale Comparative Analyses of Tick Genomes Elucidate Their Genetic Diversity and Vector Capacities.</title>
        <authorList>
            <consortium name="Tick Genome and Microbiome Consortium (TIGMIC)"/>
            <person name="Jia N."/>
            <person name="Wang J."/>
            <person name="Shi W."/>
            <person name="Du L."/>
            <person name="Sun Y."/>
            <person name="Zhan W."/>
            <person name="Jiang J.F."/>
            <person name="Wang Q."/>
            <person name="Zhang B."/>
            <person name="Ji P."/>
            <person name="Bell-Sakyi L."/>
            <person name="Cui X.M."/>
            <person name="Yuan T.T."/>
            <person name="Jiang B.G."/>
            <person name="Yang W.F."/>
            <person name="Lam T.T."/>
            <person name="Chang Q.C."/>
            <person name="Ding S.J."/>
            <person name="Wang X.J."/>
            <person name="Zhu J.G."/>
            <person name="Ruan X.D."/>
            <person name="Zhao L."/>
            <person name="Wei J.T."/>
            <person name="Ye R.Z."/>
            <person name="Que T.C."/>
            <person name="Du C.H."/>
            <person name="Zhou Y.H."/>
            <person name="Cheng J.X."/>
            <person name="Dai P.F."/>
            <person name="Guo W.B."/>
            <person name="Han X.H."/>
            <person name="Huang E.J."/>
            <person name="Li L.F."/>
            <person name="Wei W."/>
            <person name="Gao Y.C."/>
            <person name="Liu J.Z."/>
            <person name="Shao H.Z."/>
            <person name="Wang X."/>
            <person name="Wang C.C."/>
            <person name="Yang T.C."/>
            <person name="Huo Q.B."/>
            <person name="Li W."/>
            <person name="Chen H.Y."/>
            <person name="Chen S.E."/>
            <person name="Zhou L.G."/>
            <person name="Ni X.B."/>
            <person name="Tian J.H."/>
            <person name="Sheng Y."/>
            <person name="Liu T."/>
            <person name="Pan Y.S."/>
            <person name="Xia L.Y."/>
            <person name="Li J."/>
            <person name="Zhao F."/>
            <person name="Cao W.C."/>
        </authorList>
    </citation>
    <scope>NUCLEOTIDE SEQUENCE [LARGE SCALE GENOMIC DNA]</scope>
    <source>
        <strain evidence="1">Iper-2018</strain>
    </source>
</reference>
<feature type="non-terminal residue" evidence="1">
    <location>
        <position position="1"/>
    </location>
</feature>
<accession>A0AC60QJM3</accession>